<reference evidence="4" key="1">
    <citation type="submission" date="2025-08" db="UniProtKB">
        <authorList>
            <consortium name="Ensembl"/>
        </authorList>
    </citation>
    <scope>IDENTIFICATION</scope>
</reference>
<feature type="compositionally biased region" description="Low complexity" evidence="1">
    <location>
        <begin position="187"/>
        <end position="213"/>
    </location>
</feature>
<sequence length="344" mass="35988">MMERKLWFKIFALQLLALSALASQDNETLNSVAPDSTAGPGLALALGTTTADPESRSSLGESGQVSVPNNNTQTSPNGSGLNSTTEEESPTLIKPATSNGTTPSNATETPDTNGNTKHAPPSVAPENQTSTTQSQPTTAPKAPGPSNKTDTPPAPLPTSPSHPEITNTTQSDAPIHIENVTLITKPTPSTSATAASTASMTTSAASTITTTTTLVQGSTQAPAGEDKPTPTHSEVPDKLTTTHSQVPDKHTTTHSEVPGDAVSHKTITPSQLNVGEETTVVHEGATLDPLLAGLVSAFIIAAVIITLLLFLKLRRRDSRPEFRRLQDLPMDDMMEDAPLSMYSY</sequence>
<feature type="signal peptide" evidence="3">
    <location>
        <begin position="1"/>
        <end position="22"/>
    </location>
</feature>
<accession>A0A8C6SYV1</accession>
<feature type="compositionally biased region" description="Polar residues" evidence="1">
    <location>
        <begin position="47"/>
        <end position="84"/>
    </location>
</feature>
<keyword evidence="2" id="KW-0812">Transmembrane</keyword>
<evidence type="ECO:0000256" key="3">
    <source>
        <dbReference type="SAM" id="SignalP"/>
    </source>
</evidence>
<keyword evidence="2" id="KW-1133">Transmembrane helix</keyword>
<evidence type="ECO:0000313" key="5">
    <source>
        <dbReference type="Proteomes" id="UP000694523"/>
    </source>
</evidence>
<dbReference type="Ensembl" id="ENSNMLT00000014636.1">
    <property type="protein sequence ID" value="ENSNMLP00000012985.1"/>
    <property type="gene ID" value="ENSNMLG00000008778.1"/>
</dbReference>
<reference evidence="4" key="2">
    <citation type="submission" date="2025-09" db="UniProtKB">
        <authorList>
            <consortium name="Ensembl"/>
        </authorList>
    </citation>
    <scope>IDENTIFICATION</scope>
</reference>
<keyword evidence="5" id="KW-1185">Reference proteome</keyword>
<feature type="compositionally biased region" description="Polar residues" evidence="1">
    <location>
        <begin position="96"/>
        <end position="116"/>
    </location>
</feature>
<feature type="transmembrane region" description="Helical" evidence="2">
    <location>
        <begin position="290"/>
        <end position="311"/>
    </location>
</feature>
<feature type="chain" id="PRO_5034796009" evidence="3">
    <location>
        <begin position="23"/>
        <end position="344"/>
    </location>
</feature>
<evidence type="ECO:0000313" key="4">
    <source>
        <dbReference type="Ensembl" id="ENSNMLP00000012985.1"/>
    </source>
</evidence>
<keyword evidence="2" id="KW-0472">Membrane</keyword>
<keyword evidence="3" id="KW-0732">Signal</keyword>
<feature type="region of interest" description="Disordered" evidence="1">
    <location>
        <begin position="43"/>
        <end position="263"/>
    </location>
</feature>
<dbReference type="Proteomes" id="UP000694523">
    <property type="component" value="Unplaced"/>
</dbReference>
<protein>
    <submittedName>
        <fullName evidence="4">Uncharacterized protein</fullName>
    </submittedName>
</protein>
<organism evidence="4 5">
    <name type="scientific">Neogobius melanostomus</name>
    <name type="common">round goby</name>
    <dbReference type="NCBI Taxonomy" id="47308"/>
    <lineage>
        <taxon>Eukaryota</taxon>
        <taxon>Metazoa</taxon>
        <taxon>Chordata</taxon>
        <taxon>Craniata</taxon>
        <taxon>Vertebrata</taxon>
        <taxon>Euteleostomi</taxon>
        <taxon>Actinopterygii</taxon>
        <taxon>Neopterygii</taxon>
        <taxon>Teleostei</taxon>
        <taxon>Neoteleostei</taxon>
        <taxon>Acanthomorphata</taxon>
        <taxon>Gobiaria</taxon>
        <taxon>Gobiiformes</taxon>
        <taxon>Gobioidei</taxon>
        <taxon>Gobiidae</taxon>
        <taxon>Benthophilinae</taxon>
        <taxon>Neogobiini</taxon>
        <taxon>Neogobius</taxon>
    </lineage>
</organism>
<evidence type="ECO:0000256" key="1">
    <source>
        <dbReference type="SAM" id="MobiDB-lite"/>
    </source>
</evidence>
<proteinExistence type="predicted"/>
<dbReference type="AlphaFoldDB" id="A0A8C6SYV1"/>
<feature type="compositionally biased region" description="Basic and acidic residues" evidence="1">
    <location>
        <begin position="224"/>
        <end position="237"/>
    </location>
</feature>
<evidence type="ECO:0000256" key="2">
    <source>
        <dbReference type="SAM" id="Phobius"/>
    </source>
</evidence>
<name>A0A8C6SYV1_9GOBI</name>
<feature type="compositionally biased region" description="Low complexity" evidence="1">
    <location>
        <begin position="128"/>
        <end position="141"/>
    </location>
</feature>